<reference evidence="2" key="1">
    <citation type="journal article" date="2020" name="Stud. Mycol.">
        <title>101 Dothideomycetes genomes: a test case for predicting lifestyles and emergence of pathogens.</title>
        <authorList>
            <person name="Haridas S."/>
            <person name="Albert R."/>
            <person name="Binder M."/>
            <person name="Bloem J."/>
            <person name="Labutti K."/>
            <person name="Salamov A."/>
            <person name="Andreopoulos B."/>
            <person name="Baker S."/>
            <person name="Barry K."/>
            <person name="Bills G."/>
            <person name="Bluhm B."/>
            <person name="Cannon C."/>
            <person name="Castanera R."/>
            <person name="Culley D."/>
            <person name="Daum C."/>
            <person name="Ezra D."/>
            <person name="Gonzalez J."/>
            <person name="Henrissat B."/>
            <person name="Kuo A."/>
            <person name="Liang C."/>
            <person name="Lipzen A."/>
            <person name="Lutzoni F."/>
            <person name="Magnuson J."/>
            <person name="Mondo S."/>
            <person name="Nolan M."/>
            <person name="Ohm R."/>
            <person name="Pangilinan J."/>
            <person name="Park H.-J."/>
            <person name="Ramirez L."/>
            <person name="Alfaro M."/>
            <person name="Sun H."/>
            <person name="Tritt A."/>
            <person name="Yoshinaga Y."/>
            <person name="Zwiers L.-H."/>
            <person name="Turgeon B."/>
            <person name="Goodwin S."/>
            <person name="Spatafora J."/>
            <person name="Crous P."/>
            <person name="Grigoriev I."/>
        </authorList>
    </citation>
    <scope>NUCLEOTIDE SEQUENCE</scope>
    <source>
        <strain evidence="2">Tuck. ex Michener</strain>
    </source>
</reference>
<dbReference type="EMBL" id="ML991790">
    <property type="protein sequence ID" value="KAF2235612.1"/>
    <property type="molecule type" value="Genomic_DNA"/>
</dbReference>
<dbReference type="GO" id="GO:0001181">
    <property type="term" value="F:RNA polymerase I general transcription initiation factor activity"/>
    <property type="evidence" value="ECO:0007669"/>
    <property type="project" value="InterPro"/>
</dbReference>
<protein>
    <submittedName>
        <fullName evidence="2">Uncharacterized protein</fullName>
    </submittedName>
</protein>
<sequence>MEPPRETRFFTTILYKQGDQSLHSTRSAKPPKRKRTGDLNQVDFSGPEESEAENLTTNPAHDSATVKLHPAYRDPFYYPFDTREHDGPTIDINDPQQSRTAGLDPSDPIPAPPFPHNYGPRGSETQIHLPTRSHIISALASMKPPLYIPGDEKRAGTVGSVGGRMEHKGRNHHANVLTTLMLRCVQEGDWERAGRAWGMLIRTAQGRPVDVRTNGMWGLGAEILLQRSKELVYPPSMKTKLKTRRRESSVGTESEEGQGTEDASGSESDREDGVVLRSESQSDEDESEEEEDTREDGEDEGEDEEEQEEQEEEPSAAPQRFFTPEGFRQAREYYERLIVQHPQLRAVQKGILALDFYPAMISLWVYEITELSRRRKWELKQSLRRRRQQEHNDTRADLDDGTDDEDGHETEFNNSGDSNIGSARRPSRRATRRTHRHHRALGLASLASTDLRAARLLAARLDELLLSPPSDTNAALLELRGHVAVWIGDLLVDSVTPAEPPPLSPSSEDEEEASDGADSDGGDVGEEEEDEAGAWLAASALEVLRRPYLGGRGAQGSSQGSEDGGTVSQDVDMDG</sequence>
<feature type="compositionally biased region" description="Basic residues" evidence="1">
    <location>
        <begin position="425"/>
        <end position="439"/>
    </location>
</feature>
<feature type="compositionally biased region" description="Basic and acidic residues" evidence="1">
    <location>
        <begin position="389"/>
        <end position="398"/>
    </location>
</feature>
<dbReference type="GO" id="GO:0001164">
    <property type="term" value="F:RNA polymerase I core promoter sequence-specific DNA binding"/>
    <property type="evidence" value="ECO:0007669"/>
    <property type="project" value="InterPro"/>
</dbReference>
<feature type="compositionally biased region" description="Acidic residues" evidence="1">
    <location>
        <begin position="507"/>
        <end position="532"/>
    </location>
</feature>
<feature type="region of interest" description="Disordered" evidence="1">
    <location>
        <begin position="1"/>
        <end position="118"/>
    </location>
</feature>
<proteinExistence type="predicted"/>
<evidence type="ECO:0000313" key="3">
    <source>
        <dbReference type="Proteomes" id="UP000800092"/>
    </source>
</evidence>
<feature type="compositionally biased region" description="Acidic residues" evidence="1">
    <location>
        <begin position="399"/>
        <end position="408"/>
    </location>
</feature>
<feature type="compositionally biased region" description="Acidic residues" evidence="1">
    <location>
        <begin position="281"/>
        <end position="314"/>
    </location>
</feature>
<dbReference type="InterPro" id="IPR007224">
    <property type="entry name" value="TIF_Rrn11"/>
</dbReference>
<gene>
    <name evidence="2" type="ORF">EV356DRAFT_113573</name>
</gene>
<feature type="compositionally biased region" description="Polar residues" evidence="1">
    <location>
        <begin position="412"/>
        <end position="421"/>
    </location>
</feature>
<dbReference type="Pfam" id="PF04090">
    <property type="entry name" value="Rrn11"/>
    <property type="match status" value="1"/>
</dbReference>
<dbReference type="GO" id="GO:0042790">
    <property type="term" value="P:nucleolar large rRNA transcription by RNA polymerase I"/>
    <property type="evidence" value="ECO:0007669"/>
    <property type="project" value="TreeGrafter"/>
</dbReference>
<feature type="region of interest" description="Disordered" evidence="1">
    <location>
        <begin position="549"/>
        <end position="575"/>
    </location>
</feature>
<dbReference type="OrthoDB" id="2159786at2759"/>
<name>A0A6A6HC91_VIRVR</name>
<dbReference type="GO" id="GO:0070860">
    <property type="term" value="C:RNA polymerase I core factor complex"/>
    <property type="evidence" value="ECO:0007669"/>
    <property type="project" value="TreeGrafter"/>
</dbReference>
<feature type="region of interest" description="Disordered" evidence="1">
    <location>
        <begin position="496"/>
        <end position="536"/>
    </location>
</feature>
<accession>A0A6A6HC91</accession>
<feature type="compositionally biased region" description="Polar residues" evidence="1">
    <location>
        <begin position="18"/>
        <end position="27"/>
    </location>
</feature>
<evidence type="ECO:0000313" key="2">
    <source>
        <dbReference type="EMBL" id="KAF2235612.1"/>
    </source>
</evidence>
<dbReference type="AlphaFoldDB" id="A0A6A6HC91"/>
<dbReference type="PANTHER" id="PTHR28244:SF1">
    <property type="entry name" value="RNA POLYMERASE I-SPECIFIC TRANSCRIPTION INITIATION FACTOR RRN11"/>
    <property type="match status" value="1"/>
</dbReference>
<organism evidence="2 3">
    <name type="scientific">Viridothelium virens</name>
    <name type="common">Speckled blister lichen</name>
    <name type="synonym">Trypethelium virens</name>
    <dbReference type="NCBI Taxonomy" id="1048519"/>
    <lineage>
        <taxon>Eukaryota</taxon>
        <taxon>Fungi</taxon>
        <taxon>Dikarya</taxon>
        <taxon>Ascomycota</taxon>
        <taxon>Pezizomycotina</taxon>
        <taxon>Dothideomycetes</taxon>
        <taxon>Dothideomycetes incertae sedis</taxon>
        <taxon>Trypetheliales</taxon>
        <taxon>Trypetheliaceae</taxon>
        <taxon>Viridothelium</taxon>
    </lineage>
</organism>
<dbReference type="InterPro" id="IPR053029">
    <property type="entry name" value="RNA_pol_I-specific_init_factor"/>
</dbReference>
<feature type="region of interest" description="Disordered" evidence="1">
    <location>
        <begin position="236"/>
        <end position="322"/>
    </location>
</feature>
<dbReference type="Proteomes" id="UP000800092">
    <property type="component" value="Unassembled WGS sequence"/>
</dbReference>
<dbReference type="GO" id="GO:0017025">
    <property type="term" value="F:TBP-class protein binding"/>
    <property type="evidence" value="ECO:0007669"/>
    <property type="project" value="TreeGrafter"/>
</dbReference>
<evidence type="ECO:0000256" key="1">
    <source>
        <dbReference type="SAM" id="MobiDB-lite"/>
    </source>
</evidence>
<feature type="region of interest" description="Disordered" evidence="1">
    <location>
        <begin position="382"/>
        <end position="439"/>
    </location>
</feature>
<dbReference type="PANTHER" id="PTHR28244">
    <property type="entry name" value="RNA POLYMERASE I-SPECIFIC TRANSCRIPTION INITIATION FACTOR RRN11"/>
    <property type="match status" value="1"/>
</dbReference>
<keyword evidence="3" id="KW-1185">Reference proteome</keyword>